<feature type="transmembrane region" description="Helical" evidence="2">
    <location>
        <begin position="219"/>
        <end position="242"/>
    </location>
</feature>
<dbReference type="PANTHER" id="PTHR31600:SF2">
    <property type="entry name" value="GAMETE ENRICHED GENE 10 PROTEIN-RELATED"/>
    <property type="match status" value="1"/>
</dbReference>
<feature type="region of interest" description="Disordered" evidence="1">
    <location>
        <begin position="1259"/>
        <end position="1280"/>
    </location>
</feature>
<feature type="transmembrane region" description="Helical" evidence="2">
    <location>
        <begin position="1756"/>
        <end position="1778"/>
    </location>
</feature>
<reference evidence="4" key="1">
    <citation type="journal article" date="2021" name="Proc. Natl. Acad. Sci. U.S.A.">
        <title>Three genomes in the algal genus Volvox reveal the fate of a haploid sex-determining region after a transition to homothallism.</title>
        <authorList>
            <person name="Yamamoto K."/>
            <person name="Hamaji T."/>
            <person name="Kawai-Toyooka H."/>
            <person name="Matsuzaki R."/>
            <person name="Takahashi F."/>
            <person name="Nishimura Y."/>
            <person name="Kawachi M."/>
            <person name="Noguchi H."/>
            <person name="Minakuchi Y."/>
            <person name="Umen J.G."/>
            <person name="Toyoda A."/>
            <person name="Nozaki H."/>
        </authorList>
    </citation>
    <scope>NUCLEOTIDE SEQUENCE</scope>
    <source>
        <strain evidence="4">NIES-3780</strain>
    </source>
</reference>
<feature type="transmembrane region" description="Helical" evidence="2">
    <location>
        <begin position="284"/>
        <end position="301"/>
    </location>
</feature>
<keyword evidence="2" id="KW-0472">Membrane</keyword>
<dbReference type="InterPro" id="IPR052994">
    <property type="entry name" value="Tiny_macrocysts_regulators"/>
</dbReference>
<keyword evidence="2" id="KW-1133">Transmembrane helix</keyword>
<dbReference type="Proteomes" id="UP000747399">
    <property type="component" value="Unassembled WGS sequence"/>
</dbReference>
<evidence type="ECO:0000313" key="4">
    <source>
        <dbReference type="EMBL" id="GIL68037.1"/>
    </source>
</evidence>
<proteinExistence type="predicted"/>
<feature type="region of interest" description="Disordered" evidence="1">
    <location>
        <begin position="2013"/>
        <end position="2105"/>
    </location>
</feature>
<feature type="transmembrane region" description="Helical" evidence="2">
    <location>
        <begin position="346"/>
        <end position="373"/>
    </location>
</feature>
<feature type="transmembrane region" description="Helical" evidence="2">
    <location>
        <begin position="254"/>
        <end position="272"/>
    </location>
</feature>
<feature type="compositionally biased region" description="Polar residues" evidence="1">
    <location>
        <begin position="2503"/>
        <end position="2516"/>
    </location>
</feature>
<keyword evidence="5" id="KW-1185">Reference proteome</keyword>
<feature type="region of interest" description="Disordered" evidence="1">
    <location>
        <begin position="2503"/>
        <end position="2523"/>
    </location>
</feature>
<feature type="domain" description="TmcB/TmcC TPR repeats" evidence="3">
    <location>
        <begin position="493"/>
        <end position="613"/>
    </location>
</feature>
<feature type="compositionally biased region" description="Polar residues" evidence="1">
    <location>
        <begin position="2056"/>
        <end position="2065"/>
    </location>
</feature>
<name>A0A8J4FBI2_9CHLO</name>
<feature type="region of interest" description="Disordered" evidence="1">
    <location>
        <begin position="1643"/>
        <end position="1667"/>
    </location>
</feature>
<feature type="compositionally biased region" description="Pro residues" evidence="1">
    <location>
        <begin position="1415"/>
        <end position="1424"/>
    </location>
</feature>
<evidence type="ECO:0000313" key="5">
    <source>
        <dbReference type="Proteomes" id="UP000747399"/>
    </source>
</evidence>
<feature type="region of interest" description="Disordered" evidence="1">
    <location>
        <begin position="1413"/>
        <end position="1432"/>
    </location>
</feature>
<feature type="region of interest" description="Disordered" evidence="1">
    <location>
        <begin position="1528"/>
        <end position="1627"/>
    </location>
</feature>
<dbReference type="Pfam" id="PF25474">
    <property type="entry name" value="TPR_TmcB"/>
    <property type="match status" value="1"/>
</dbReference>
<protein>
    <recommendedName>
        <fullName evidence="3">TmcB/TmcC TPR repeats domain-containing protein</fullName>
    </recommendedName>
</protein>
<organism evidence="4 5">
    <name type="scientific">Volvox africanus</name>
    <dbReference type="NCBI Taxonomy" id="51714"/>
    <lineage>
        <taxon>Eukaryota</taxon>
        <taxon>Viridiplantae</taxon>
        <taxon>Chlorophyta</taxon>
        <taxon>core chlorophytes</taxon>
        <taxon>Chlorophyceae</taxon>
        <taxon>CS clade</taxon>
        <taxon>Chlamydomonadales</taxon>
        <taxon>Volvocaceae</taxon>
        <taxon>Volvox</taxon>
    </lineage>
</organism>
<evidence type="ECO:0000256" key="1">
    <source>
        <dbReference type="SAM" id="MobiDB-lite"/>
    </source>
</evidence>
<dbReference type="InterPro" id="IPR057352">
    <property type="entry name" value="TPR_TmcB/C"/>
</dbReference>
<feature type="transmembrane region" description="Helical" evidence="2">
    <location>
        <begin position="2387"/>
        <end position="2413"/>
    </location>
</feature>
<feature type="transmembrane region" description="Helical" evidence="2">
    <location>
        <begin position="1959"/>
        <end position="1979"/>
    </location>
</feature>
<feature type="transmembrane region" description="Helical" evidence="2">
    <location>
        <begin position="313"/>
        <end position="334"/>
    </location>
</feature>
<dbReference type="PANTHER" id="PTHR31600">
    <property type="entry name" value="TINY MACROCYSTS PROTEIN B-RELATED"/>
    <property type="match status" value="1"/>
</dbReference>
<dbReference type="EMBL" id="BNCO01000109">
    <property type="protein sequence ID" value="GIL68037.1"/>
    <property type="molecule type" value="Genomic_DNA"/>
</dbReference>
<gene>
    <name evidence="4" type="ORF">Vafri_21326</name>
</gene>
<accession>A0A8J4FBI2</accession>
<sequence length="2523" mass="270996">MASFSSSGGGSSYAGSVASSRTSASVRARAEREHQEGQGEDLLDRRSPLENGIFGVLFTLSKENSETRIRIRWTLLKILLDAWQLFTTVVSPAKQGWNINAKGTAWTVVGVLNFTWLSDLGYGAYLAVLYSMVALLMGNVGLCVWVAWCFKEHKFPVVWPIKVLRVFSSVFFQAFDVASLNLLQLGISCNYWGPSSPDQESHLRMDLFPNYSCRTTPHILHAVVSALSLLLFVTIALLLNMAEVEVNPLSRRPLALGHSGAEVMAFAIKVLLTLVDVFIGYRRVAACVYMGLALMLAWQSLRWNPHLVAWVNYLKGGVAATILWCTANLVLLVFRPRVSDDRQQEWSEFLTLLMLVGLAPAFCCGALTSFLMIRNMTRTALAALENAKPEIRPEDIIENLDDPRDIEIVARCCRVWKDRYTLDPEAVNKAHQVIKAGLAMFPTSAYMVLLHGNFMIDVLGVSQSGSSRIEDARKLNPSLVCRFIMFVRRQQATQKAAGNSTNDGTHMDLLGYVEYQRKQRMVVRLHKEALQAMCNFWKALDASKVSFMHLSRALGKIESSVSQAQTAYRVVLENYGHNPKLVRLYGKFLQSIKNDPWRASEYFAEADRLEEIKNGDARGPLLPDGTPLGRMDEMATAVLVINACAEIQMANRHTHMLFGYKRGTLEGKPLATLLAPHTVRRVTGKLAALTSSTPLNASVMSTISMAASEVDGFEDVVVGMHYDRLAFPVKLYVRKVSGVGEDSTFVAMLEPVPPVRCVASLWVAPNGTVAACDPPFVSNLGWKASEVNGSNLLAFLSVGVSERQAGGDEEMGTTKQLDSTGDFMARLASSVRPSTEITRIEQLTGGIRCLVAHKYDTAPLPGVITVTPTANADIPMFEVRIKLDAVPTQLLAANRKGAIVHASLELAANLKDVARNGAGAPKFRGSVSGGAAVGLGFLQGAGGGGGGGGPRLGGAPGGLLPGQPVANTGALLEVDELSGYTVFDFMPPPWKEMHMKFLKDAATVSPPVRNQWSCRKASLPGPTLALRTVSGRPLYMSVSVTNIDMAGETSHVIRLAPSSLEAALGERRVRIGCTEEGLVSSISEGAEKLFSLDPNQIIGRGLWEIIEEAAGTSEGGRLATPGSTMLLALVSRSLASPEHSWRVLLSPPQKPSKTGMLELAAAARATRVKPAIMQVHVEIPEKDGGTGTGNKDSEETLNIFVDLWPLATVTGLLELDSAGRVRSVLEDRIRPVGLLFGVPSQSLVGIPLTELVVMPPGRTRAGDLLSSSSTKKSSLKSTKKESSVKVGPVYVLQANHADGSPTLLDVQVVGKPGPSQTLHAILRFHIAPMLPGGVPGGLFGATAQPAAAAAAAVSGGAATGGSVWPTAPFALRSASMVRLQSSAGGVVMAAGATAPATQGAKVGTFSLVRAHSPAAPAPAPPPAVQPAAVPGVSRGKGGGAAVAAGCQSMGDRCSATLDFAALPGLPLEVIAQTGYSVAAEHQGSVNLTAAPPDVLREGVPLPGVTMNAANKTIHLAGKSKLAMMVNSLGSGRMGSTGGDDDSDGGDSGVGRRPPPPRRGSSRFPPAERPQLGDASVPMSPFSKLGGGDLDELLMRTTTKGSRPAVDVQSVEESDGRDSDKEARKQLDGTSRISTWVASKGAYFQNTVKPDPPSDEDKRSADFSDGATERDVVARVHLGGGEGPDLLAKGPMSPGMRSEFGVYNDEDAASEGGQSALSAQSASGGAEYKRGKRFRKLIKLMDSSQAQLVQQRFRTHALATVAFLAVVHIVCFALVVTAIQSQRSSMLNLGHNGEAQRFMHQIMTDVRSLDVILHPGNRTIPDDLYNIDAKKFIGRIATNAEIVKGRLNDILNGHHRGDSKVMNLFYYTLAPAWNGNDLDGSDMYTNLTVWDFSTRFYTMATNIVENYELWNNQSIRISSTAAGQFILKSGPNLFRMSRKILDELLYEAAANVHWVDTLQLVFLAVEGTVISSLAALYLAYLLRAVAAQRHKLYGTFLVVPLGLTRALASQNTNLLVDDDDDDDMSDEDERAGGPGGDEEAEEDGGVDVVKVKRRATLNVSEMSSPTPDGVEGGHPRRTLSRSLSARGAGLGGAATRVERNGLNDRLPRSRSMTADLMEPRSGWNGFRSLRIWQALTRRGRSVMPLPQVNSTTAAAAAAVLPPTRRKLKDDSHETLIMMMPFVFWSAVVITIYSVAVVHMKGVVEVVAVHSVSNFMSARTYRTVFYSQELAAVEDPGLLSERRSALRAVLKLVVDAWYTLQLGQNAYRAAGPETERFPLVKDGLAYASPELSDIIYGTGKCHRTKENLPCLQPGSRFYQVAHTGLDSIMQQFIMSVSAMANNKSMTPEGLQDDHFQFVYNIGSKDLLDGTIQIEEAHYQTIIDLFHRILVLHVVLFLVLWIVFAGFLILLLNPLLRRISKERRRIAELMSQLPLELDVERLVARALGTLMVAGAPGLPGVLGGGGTLSAGQQTIEIPGEADDISGKGDATSKWKAIIRSASSGLNLSKSRPSFTSGASGSVKKGG</sequence>
<feature type="compositionally biased region" description="Acidic residues" evidence="1">
    <location>
        <begin position="2035"/>
        <end position="2044"/>
    </location>
</feature>
<evidence type="ECO:0000259" key="3">
    <source>
        <dbReference type="Pfam" id="PF25474"/>
    </source>
</evidence>
<evidence type="ECO:0000256" key="2">
    <source>
        <dbReference type="SAM" id="Phobius"/>
    </source>
</evidence>
<feature type="compositionally biased region" description="Basic and acidic residues" evidence="1">
    <location>
        <begin position="2095"/>
        <end position="2105"/>
    </location>
</feature>
<feature type="compositionally biased region" description="Low complexity" evidence="1">
    <location>
        <begin position="1265"/>
        <end position="1276"/>
    </location>
</feature>
<comment type="caution">
    <text evidence="4">The sequence shown here is derived from an EMBL/GenBank/DDBJ whole genome shotgun (WGS) entry which is preliminary data.</text>
</comment>
<feature type="transmembrane region" description="Helical" evidence="2">
    <location>
        <begin position="122"/>
        <end position="148"/>
    </location>
</feature>
<feature type="compositionally biased region" description="Basic and acidic residues" evidence="1">
    <location>
        <begin position="1654"/>
        <end position="1667"/>
    </location>
</feature>
<keyword evidence="2" id="KW-0812">Transmembrane</keyword>
<feature type="compositionally biased region" description="Acidic residues" evidence="1">
    <location>
        <begin position="2015"/>
        <end position="2028"/>
    </location>
</feature>
<dbReference type="Gene3D" id="3.30.450.20">
    <property type="entry name" value="PAS domain"/>
    <property type="match status" value="1"/>
</dbReference>
<feature type="transmembrane region" description="Helical" evidence="2">
    <location>
        <begin position="2173"/>
        <end position="2194"/>
    </location>
</feature>
<feature type="compositionally biased region" description="Basic and acidic residues" evidence="1">
    <location>
        <begin position="1613"/>
        <end position="1626"/>
    </location>
</feature>